<reference evidence="10" key="1">
    <citation type="journal article" date="2019" name="Int. J. Syst. Evol. Microbiol.">
        <title>The Global Catalogue of Microorganisms (GCM) 10K type strain sequencing project: providing services to taxonomists for standard genome sequencing and annotation.</title>
        <authorList>
            <consortium name="The Broad Institute Genomics Platform"/>
            <consortium name="The Broad Institute Genome Sequencing Center for Infectious Disease"/>
            <person name="Wu L."/>
            <person name="Ma J."/>
        </authorList>
    </citation>
    <scope>NUCLEOTIDE SEQUENCE [LARGE SCALE GENOMIC DNA]</scope>
    <source>
        <strain evidence="10">JCM 12389</strain>
    </source>
</reference>
<dbReference type="Pfam" id="PF06429">
    <property type="entry name" value="Flg_bbr_C"/>
    <property type="match status" value="1"/>
</dbReference>
<evidence type="ECO:0000313" key="9">
    <source>
        <dbReference type="EMBL" id="GAA0495568.1"/>
    </source>
</evidence>
<evidence type="ECO:0000313" key="10">
    <source>
        <dbReference type="Proteomes" id="UP001500880"/>
    </source>
</evidence>
<comment type="subunit">
    <text evidence="5 6">The basal body constitutes a major portion of the flagellar organelle and consists of four rings (L,P,S, and M) mounted on a central rod. The rod consists of about 26 subunits of FlgG in the distal portion, and FlgB, FlgC and FlgF are thought to build up the proximal portion of the rod with about 6 subunits each.</text>
</comment>
<dbReference type="RefSeq" id="WP_343841106.1">
    <property type="nucleotide sequence ID" value="NZ_BAAADO010000004.1"/>
</dbReference>
<evidence type="ECO:0000256" key="5">
    <source>
        <dbReference type="ARBA" id="ARBA00025933"/>
    </source>
</evidence>
<keyword evidence="4 6" id="KW-0975">Bacterial flagellum</keyword>
<evidence type="ECO:0000259" key="8">
    <source>
        <dbReference type="Pfam" id="PF06429"/>
    </source>
</evidence>
<evidence type="ECO:0000256" key="6">
    <source>
        <dbReference type="RuleBase" id="RU362062"/>
    </source>
</evidence>
<keyword evidence="9" id="KW-0282">Flagellum</keyword>
<evidence type="ECO:0000256" key="1">
    <source>
        <dbReference type="ARBA" id="ARBA00004117"/>
    </source>
</evidence>
<keyword evidence="10" id="KW-1185">Reference proteome</keyword>
<feature type="domain" description="Flagellar basal-body/hook protein C-terminal" evidence="8">
    <location>
        <begin position="110"/>
        <end position="153"/>
    </location>
</feature>
<dbReference type="InterPro" id="IPR019776">
    <property type="entry name" value="Flagellar_basal_body_rod_CS"/>
</dbReference>
<dbReference type="Pfam" id="PF00460">
    <property type="entry name" value="Flg_bb_rod"/>
    <property type="match status" value="1"/>
</dbReference>
<dbReference type="PANTHER" id="PTHR30435:SF2">
    <property type="entry name" value="FLAGELLAR BASAL-BODY ROD PROTEIN FLGC"/>
    <property type="match status" value="1"/>
</dbReference>
<organism evidence="9 10">
    <name type="scientific">Salinibacillus aidingensis</name>
    <dbReference type="NCBI Taxonomy" id="237684"/>
    <lineage>
        <taxon>Bacteria</taxon>
        <taxon>Bacillati</taxon>
        <taxon>Bacillota</taxon>
        <taxon>Bacilli</taxon>
        <taxon>Bacillales</taxon>
        <taxon>Bacillaceae</taxon>
        <taxon>Salinibacillus</taxon>
    </lineage>
</organism>
<evidence type="ECO:0000259" key="7">
    <source>
        <dbReference type="Pfam" id="PF00460"/>
    </source>
</evidence>
<comment type="caution">
    <text evidence="9">The sequence shown here is derived from an EMBL/GenBank/DDBJ whole genome shotgun (WGS) entry which is preliminary data.</text>
</comment>
<dbReference type="PROSITE" id="PS00588">
    <property type="entry name" value="FLAGELLA_BB_ROD"/>
    <property type="match status" value="1"/>
</dbReference>
<comment type="subcellular location">
    <subcellularLocation>
        <location evidence="1 6">Bacterial flagellum basal body</location>
    </subcellularLocation>
</comment>
<feature type="domain" description="Flagellar basal body rod protein N-terminal" evidence="7">
    <location>
        <begin position="7"/>
        <end position="37"/>
    </location>
</feature>
<evidence type="ECO:0000256" key="3">
    <source>
        <dbReference type="ARBA" id="ARBA00017941"/>
    </source>
</evidence>
<keyword evidence="9" id="KW-0969">Cilium</keyword>
<protein>
    <recommendedName>
        <fullName evidence="3 6">Flagellar basal-body rod protein FlgC</fullName>
    </recommendedName>
</protein>
<proteinExistence type="inferred from homology"/>
<evidence type="ECO:0000256" key="4">
    <source>
        <dbReference type="ARBA" id="ARBA00023143"/>
    </source>
</evidence>
<dbReference type="InterPro" id="IPR001444">
    <property type="entry name" value="Flag_bb_rod_N"/>
</dbReference>
<sequence length="156" mass="17444">MGIFNSINTSASGLTAQRLRMDVISSNIANAETTRAQLNEDGEWVPYRRKMVSFEEKGSSFHSKFQHALHSHSDNNASNQNTGVRVAEISEDEQPFKMVYKPNHPDANEQGYVAMPNVDPLKEMVDLMSTTRSYEANVTSMNASKDMLMKALEIGK</sequence>
<keyword evidence="9" id="KW-0966">Cell projection</keyword>
<dbReference type="NCBIfam" id="TIGR01395">
    <property type="entry name" value="FlgC"/>
    <property type="match status" value="1"/>
</dbReference>
<dbReference type="InterPro" id="IPR010930">
    <property type="entry name" value="Flg_bb/hook_C_dom"/>
</dbReference>
<name>A0ABP3LAQ3_9BACI</name>
<accession>A0ABP3LAQ3</accession>
<dbReference type="InterPro" id="IPR006299">
    <property type="entry name" value="FlgC"/>
</dbReference>
<dbReference type="EMBL" id="BAAADO010000004">
    <property type="protein sequence ID" value="GAA0495568.1"/>
    <property type="molecule type" value="Genomic_DNA"/>
</dbReference>
<dbReference type="Proteomes" id="UP001500880">
    <property type="component" value="Unassembled WGS sequence"/>
</dbReference>
<dbReference type="PANTHER" id="PTHR30435">
    <property type="entry name" value="FLAGELLAR PROTEIN"/>
    <property type="match status" value="1"/>
</dbReference>
<evidence type="ECO:0000256" key="2">
    <source>
        <dbReference type="ARBA" id="ARBA00009677"/>
    </source>
</evidence>
<comment type="similarity">
    <text evidence="2">Belongs to the flagella basal body rod proteins family.</text>
</comment>
<gene>
    <name evidence="9" type="primary">flgC</name>
    <name evidence="9" type="ORF">GCM10008986_22900</name>
</gene>